<reference evidence="2" key="1">
    <citation type="submission" date="2023-07" db="EMBL/GenBank/DDBJ databases">
        <title>The carbon used by Thiothrix.</title>
        <authorList>
            <person name="Chen L."/>
        </authorList>
    </citation>
    <scope>NUCLEOTIDE SEQUENCE [LARGE SCALE GENOMIC DNA]</scope>
</reference>
<gene>
    <name evidence="1" type="ORF">VSS37_17710</name>
</gene>
<comment type="caution">
    <text evidence="1">The sequence shown here is derived from an EMBL/GenBank/DDBJ whole genome shotgun (WGS) entry which is preliminary data.</text>
</comment>
<organism evidence="1 2">
    <name type="scientific">Candidatus Thiothrix phosphatis</name>
    <dbReference type="NCBI Taxonomy" id="3112415"/>
    <lineage>
        <taxon>Bacteria</taxon>
        <taxon>Pseudomonadati</taxon>
        <taxon>Pseudomonadota</taxon>
        <taxon>Gammaproteobacteria</taxon>
        <taxon>Thiotrichales</taxon>
        <taxon>Thiotrichaceae</taxon>
        <taxon>Thiothrix</taxon>
    </lineage>
</organism>
<dbReference type="Proteomes" id="UP001308005">
    <property type="component" value="Unassembled WGS sequence"/>
</dbReference>
<keyword evidence="2" id="KW-1185">Reference proteome</keyword>
<proteinExistence type="predicted"/>
<dbReference type="EMBL" id="JAYMYJ010000143">
    <property type="protein sequence ID" value="MEB4592820.1"/>
    <property type="molecule type" value="Genomic_DNA"/>
</dbReference>
<protein>
    <submittedName>
        <fullName evidence="1">Uncharacterized protein</fullName>
    </submittedName>
</protein>
<dbReference type="RefSeq" id="WP_324697322.1">
    <property type="nucleotide sequence ID" value="NZ_JAYMYJ010000143.1"/>
</dbReference>
<accession>A0ABU6D1C6</accession>
<evidence type="ECO:0000313" key="1">
    <source>
        <dbReference type="EMBL" id="MEB4592820.1"/>
    </source>
</evidence>
<evidence type="ECO:0000313" key="2">
    <source>
        <dbReference type="Proteomes" id="UP001308005"/>
    </source>
</evidence>
<sequence length="43" mass="4756">MAVMNRLAMASGMPRLKVRLLSVYSQPPKTAALMLALRPSEVR</sequence>
<name>A0ABU6D1C6_9GAMM</name>